<feature type="compositionally biased region" description="Low complexity" evidence="6">
    <location>
        <begin position="557"/>
        <end position="568"/>
    </location>
</feature>
<keyword evidence="3" id="KW-0547">Nucleotide-binding</keyword>
<reference evidence="8 9" key="1">
    <citation type="journal article" date="2013" name="BMC Genomics">
        <title>Reconstruction of the lipid metabolism for the microalga Monoraphidium neglectum from its genome sequence reveals characteristics suitable for biofuel production.</title>
        <authorList>
            <person name="Bogen C."/>
            <person name="Al-Dilaimi A."/>
            <person name="Albersmeier A."/>
            <person name="Wichmann J."/>
            <person name="Grundmann M."/>
            <person name="Rupp O."/>
            <person name="Lauersen K.J."/>
            <person name="Blifernez-Klassen O."/>
            <person name="Kalinowski J."/>
            <person name="Goesmann A."/>
            <person name="Mussgnug J.H."/>
            <person name="Kruse O."/>
        </authorList>
    </citation>
    <scope>NUCLEOTIDE SEQUENCE [LARGE SCALE GENOMIC DNA]</scope>
    <source>
        <strain evidence="8 9">SAG 48.87</strain>
    </source>
</reference>
<evidence type="ECO:0000256" key="1">
    <source>
        <dbReference type="ARBA" id="ARBA00022527"/>
    </source>
</evidence>
<dbReference type="GO" id="GO:0004674">
    <property type="term" value="F:protein serine/threonine kinase activity"/>
    <property type="evidence" value="ECO:0007669"/>
    <property type="project" value="UniProtKB-KW"/>
</dbReference>
<name>A0A0D2MUF0_9CHLO</name>
<dbReference type="GO" id="GO:0005524">
    <property type="term" value="F:ATP binding"/>
    <property type="evidence" value="ECO:0007669"/>
    <property type="project" value="UniProtKB-KW"/>
</dbReference>
<sequence>MSRAPEFQAARPIGKQPWPWYRGEGGGRIYPHCEQDEDAAGPTCVSWNQLAATGEYFAIKSLSRDFLEGKDGIVYAMLEAEVDAHRRISTPAVPALRDVVRDEETGQVHLVFDYGGRPILDVVDGTFTPEGTVLNTTLAAHATVTLLTTLQQLHASGYSYNDLKPHQLLWDASREARDFPMKLADFGAVTKIGSSQLLSCTCSYMPPETHAIVASGIDARRPDGIPSTLGPAFDVWGAVLSIATIALDGINPFEAPLHRKEDCPEPYPRIPGCSWDPYDAQVVLEQPTAYESSPTWDDLDPDLQDFIRAGLHPNPKERATIQQLMAMEWGRRCMALLTSASSGDNKGCVGSHNAQEREQALDPEAMTPPLQSAPEPDDVENKRGAAAITPTVDSSEPCASSESGFQDSSGRTQLLAALQSTAEAELAVEARIPHNASVPTTHSGDAAILLLAAELKAAQCERDDAHQRLAEERLENRAFMERVDTRVSEMGQQIKVLMDLVSTMQVNKGMASLSGGMQDRLHLQSSAGTRSEASGVATPSRTTVAGHAGSSSGGGSSSRSLNISISSGGAAGAGARKRGSEGAGARVLKEMWGDVKAAGRAVAGWFEQALALPSSSKGPSRAAPATPKSRRFLGRRSVMALV</sequence>
<dbReference type="Proteomes" id="UP000054498">
    <property type="component" value="Unassembled WGS sequence"/>
</dbReference>
<evidence type="ECO:0000256" key="2">
    <source>
        <dbReference type="ARBA" id="ARBA00022679"/>
    </source>
</evidence>
<evidence type="ECO:0000313" key="8">
    <source>
        <dbReference type="EMBL" id="KIZ06145.1"/>
    </source>
</evidence>
<keyword evidence="4" id="KW-0418">Kinase</keyword>
<dbReference type="PROSITE" id="PS50011">
    <property type="entry name" value="PROTEIN_KINASE_DOM"/>
    <property type="match status" value="1"/>
</dbReference>
<feature type="region of interest" description="Disordered" evidence="6">
    <location>
        <begin position="524"/>
        <end position="579"/>
    </location>
</feature>
<dbReference type="OrthoDB" id="559381at2759"/>
<keyword evidence="5" id="KW-0067">ATP-binding</keyword>
<evidence type="ECO:0000259" key="7">
    <source>
        <dbReference type="PROSITE" id="PS50011"/>
    </source>
</evidence>
<evidence type="ECO:0000256" key="3">
    <source>
        <dbReference type="ARBA" id="ARBA00022741"/>
    </source>
</evidence>
<evidence type="ECO:0000256" key="6">
    <source>
        <dbReference type="SAM" id="MobiDB-lite"/>
    </source>
</evidence>
<feature type="compositionally biased region" description="Polar residues" evidence="6">
    <location>
        <begin position="524"/>
        <end position="543"/>
    </location>
</feature>
<organism evidence="8 9">
    <name type="scientific">Monoraphidium neglectum</name>
    <dbReference type="NCBI Taxonomy" id="145388"/>
    <lineage>
        <taxon>Eukaryota</taxon>
        <taxon>Viridiplantae</taxon>
        <taxon>Chlorophyta</taxon>
        <taxon>core chlorophytes</taxon>
        <taxon>Chlorophyceae</taxon>
        <taxon>CS clade</taxon>
        <taxon>Sphaeropleales</taxon>
        <taxon>Selenastraceae</taxon>
        <taxon>Monoraphidium</taxon>
    </lineage>
</organism>
<evidence type="ECO:0000256" key="4">
    <source>
        <dbReference type="ARBA" id="ARBA00022777"/>
    </source>
</evidence>
<dbReference type="SMART" id="SM00220">
    <property type="entry name" value="S_TKc"/>
    <property type="match status" value="1"/>
</dbReference>
<evidence type="ECO:0000256" key="5">
    <source>
        <dbReference type="ARBA" id="ARBA00022840"/>
    </source>
</evidence>
<gene>
    <name evidence="8" type="ORF">MNEG_1810</name>
</gene>
<dbReference type="InterPro" id="IPR050205">
    <property type="entry name" value="CDPK_Ser/Thr_kinases"/>
</dbReference>
<dbReference type="Pfam" id="PF00069">
    <property type="entry name" value="Pkinase"/>
    <property type="match status" value="1"/>
</dbReference>
<feature type="region of interest" description="Disordered" evidence="6">
    <location>
        <begin position="388"/>
        <end position="409"/>
    </location>
</feature>
<keyword evidence="1" id="KW-0723">Serine/threonine-protein kinase</keyword>
<dbReference type="Gene3D" id="1.10.510.10">
    <property type="entry name" value="Transferase(Phosphotransferase) domain 1"/>
    <property type="match status" value="1"/>
</dbReference>
<dbReference type="EMBL" id="KK100409">
    <property type="protein sequence ID" value="KIZ06145.1"/>
    <property type="molecule type" value="Genomic_DNA"/>
</dbReference>
<dbReference type="InterPro" id="IPR011009">
    <property type="entry name" value="Kinase-like_dom_sf"/>
</dbReference>
<keyword evidence="2" id="KW-0808">Transferase</keyword>
<dbReference type="InterPro" id="IPR000719">
    <property type="entry name" value="Prot_kinase_dom"/>
</dbReference>
<dbReference type="GeneID" id="25734688"/>
<dbReference type="PANTHER" id="PTHR24349">
    <property type="entry name" value="SERINE/THREONINE-PROTEIN KINASE"/>
    <property type="match status" value="1"/>
</dbReference>
<keyword evidence="9" id="KW-1185">Reference proteome</keyword>
<proteinExistence type="predicted"/>
<feature type="compositionally biased region" description="Polar residues" evidence="6">
    <location>
        <begin position="391"/>
        <end position="409"/>
    </location>
</feature>
<feature type="domain" description="Protein kinase" evidence="7">
    <location>
        <begin position="1"/>
        <end position="330"/>
    </location>
</feature>
<dbReference type="SUPFAM" id="SSF56112">
    <property type="entry name" value="Protein kinase-like (PK-like)"/>
    <property type="match status" value="1"/>
</dbReference>
<accession>A0A0D2MUF0</accession>
<dbReference type="KEGG" id="mng:MNEG_1810"/>
<protein>
    <recommendedName>
        <fullName evidence="7">Protein kinase domain-containing protein</fullName>
    </recommendedName>
</protein>
<dbReference type="RefSeq" id="XP_013905164.1">
    <property type="nucleotide sequence ID" value="XM_014049710.1"/>
</dbReference>
<dbReference type="AlphaFoldDB" id="A0A0D2MUF0"/>
<evidence type="ECO:0000313" key="9">
    <source>
        <dbReference type="Proteomes" id="UP000054498"/>
    </source>
</evidence>